<dbReference type="Pfam" id="PF18780">
    <property type="entry name" value="HNH_repeat"/>
    <property type="match status" value="1"/>
</dbReference>
<name>A0A2N8PV24_ENTAV</name>
<dbReference type="EMBL" id="RYZS01000001">
    <property type="protein sequence ID" value="RVU95060.1"/>
    <property type="molecule type" value="Genomic_DNA"/>
</dbReference>
<evidence type="ECO:0000313" key="3">
    <source>
        <dbReference type="Proteomes" id="UP000288388"/>
    </source>
</evidence>
<reference evidence="2 3" key="1">
    <citation type="submission" date="2018-12" db="EMBL/GenBank/DDBJ databases">
        <title>A novel vanA-carrying plasmid in a clinical isolate of Enterococcus avium.</title>
        <authorList>
            <person name="Bernasconi O.J."/>
            <person name="Luzzaro F."/>
            <person name="Endimiani A."/>
        </authorList>
    </citation>
    <scope>NUCLEOTIDE SEQUENCE [LARGE SCALE GENOMIC DNA]</scope>
    <source>
        <strain evidence="2 3">LC0559/18</strain>
    </source>
</reference>
<protein>
    <submittedName>
        <fullName evidence="2">Uncharacterized protein</fullName>
    </submittedName>
</protein>
<dbReference type="InterPro" id="IPR041025">
    <property type="entry name" value="HNH_repeat"/>
</dbReference>
<feature type="region of interest" description="Disordered" evidence="1">
    <location>
        <begin position="119"/>
        <end position="138"/>
    </location>
</feature>
<dbReference type="AlphaFoldDB" id="A0A2N8PV24"/>
<evidence type="ECO:0000256" key="1">
    <source>
        <dbReference type="SAM" id="MobiDB-lite"/>
    </source>
</evidence>
<organism evidence="2 3">
    <name type="scientific">Enterococcus avium</name>
    <name type="common">Streptococcus avium</name>
    <dbReference type="NCBI Taxonomy" id="33945"/>
    <lineage>
        <taxon>Bacteria</taxon>
        <taxon>Bacillati</taxon>
        <taxon>Bacillota</taxon>
        <taxon>Bacilli</taxon>
        <taxon>Lactobacillales</taxon>
        <taxon>Enterococcaceae</taxon>
        <taxon>Enterococcus</taxon>
    </lineage>
</organism>
<feature type="compositionally biased region" description="Basic residues" evidence="1">
    <location>
        <begin position="121"/>
        <end position="136"/>
    </location>
</feature>
<sequence length="258" mass="30336">MAVRITEEYLIKKLTKFVEQHHRTPTVKEFGYQTPIRTMFKNYTTFLESQGLGKKQVIEYYTKIEIAEKLHTFVRSHQRAPKASEFGYRYAIKNYFDSYFDFIKAHGYESLYDKSLELKPRAKPKSKPKKSRKTKPRQPMTIEMVINELHLFAKEHGRTPISTELGHMHIINKYFGTYNNFLRSQGYPLNTPGKNKPLTKDGLIKKLNDFISINDRVPTRKEFGQINQIKKIYGSFDAFIRANGYEPLPSRRAKKKLV</sequence>
<gene>
    <name evidence="2" type="ORF">EK398_09415</name>
</gene>
<comment type="caution">
    <text evidence="2">The sequence shown here is derived from an EMBL/GenBank/DDBJ whole genome shotgun (WGS) entry which is preliminary data.</text>
</comment>
<proteinExistence type="predicted"/>
<evidence type="ECO:0000313" key="2">
    <source>
        <dbReference type="EMBL" id="RVU95060.1"/>
    </source>
</evidence>
<accession>A0A2N8PV24</accession>
<dbReference type="Proteomes" id="UP000288388">
    <property type="component" value="Unassembled WGS sequence"/>
</dbReference>
<dbReference type="RefSeq" id="WP_102871123.1">
    <property type="nucleotide sequence ID" value="NZ_CAAKNX010000025.1"/>
</dbReference>